<keyword evidence="4" id="KW-1185">Reference proteome</keyword>
<evidence type="ECO:0000256" key="1">
    <source>
        <dbReference type="SAM" id="MobiDB-lite"/>
    </source>
</evidence>
<name>A0A118K022_CYNCS</name>
<evidence type="ECO:0000313" key="4">
    <source>
        <dbReference type="Proteomes" id="UP000243975"/>
    </source>
</evidence>
<feature type="compositionally biased region" description="Polar residues" evidence="1">
    <location>
        <begin position="170"/>
        <end position="188"/>
    </location>
</feature>
<dbReference type="SMART" id="SM01123">
    <property type="entry name" value="DBP10CT"/>
    <property type="match status" value="1"/>
</dbReference>
<dbReference type="Proteomes" id="UP000243975">
    <property type="component" value="Unassembled WGS sequence"/>
</dbReference>
<proteinExistence type="predicted"/>
<dbReference type="STRING" id="59895.A0A118K022"/>
<gene>
    <name evidence="3" type="ORF">Ccrd_022012</name>
</gene>
<sequence>MQLLGPSSQWVDVMKMKRAIHEGVINKVNQQLSSNHSVKEDELECNRSPGMGKKVSGSKRKAQSFKDEEFFISSVPTNQHFEAGLSVRSNQGFASNRLENAVLDLAADDSGGLQKQKSSYHWDKRSKKYVKLNNGDRVTASGKIITESGSKGKANKTGIYKRWKEKSHSKVSFQGTNNEGSAVESTSLKGGRGMHKRGGFRGGNKSRSVPNAHVRSEVKNLDQVRKERQTKATKAALMKNNPKKGKKLGKNGGKRGKGRK</sequence>
<dbReference type="InterPro" id="IPR012541">
    <property type="entry name" value="DBP10_C"/>
</dbReference>
<dbReference type="AlphaFoldDB" id="A0A118K022"/>
<feature type="domain" description="DBP10 C-terminal" evidence="2">
    <location>
        <begin position="104"/>
        <end position="166"/>
    </location>
</feature>
<feature type="compositionally biased region" description="Basic and acidic residues" evidence="1">
    <location>
        <begin position="214"/>
        <end position="230"/>
    </location>
</feature>
<evidence type="ECO:0000313" key="3">
    <source>
        <dbReference type="EMBL" id="KVH99775.1"/>
    </source>
</evidence>
<dbReference type="OMA" id="HEEIINW"/>
<accession>A0A118K022</accession>
<dbReference type="GO" id="GO:0005524">
    <property type="term" value="F:ATP binding"/>
    <property type="evidence" value="ECO:0007669"/>
    <property type="project" value="InterPro"/>
</dbReference>
<dbReference type="GO" id="GO:0005634">
    <property type="term" value="C:nucleus"/>
    <property type="evidence" value="ECO:0007669"/>
    <property type="project" value="InterPro"/>
</dbReference>
<dbReference type="GO" id="GO:0003724">
    <property type="term" value="F:RNA helicase activity"/>
    <property type="evidence" value="ECO:0007669"/>
    <property type="project" value="InterPro"/>
</dbReference>
<evidence type="ECO:0000259" key="2">
    <source>
        <dbReference type="SMART" id="SM01123"/>
    </source>
</evidence>
<dbReference type="Pfam" id="PF08147">
    <property type="entry name" value="DBP10CT"/>
    <property type="match status" value="1"/>
</dbReference>
<protein>
    <submittedName>
        <fullName evidence="3">DBP10CT-like protein</fullName>
    </submittedName>
</protein>
<reference evidence="3 4" key="1">
    <citation type="journal article" date="2016" name="Sci. Rep.">
        <title>The genome sequence of the outbreeding globe artichoke constructed de novo incorporating a phase-aware low-pass sequencing strategy of F1 progeny.</title>
        <authorList>
            <person name="Scaglione D."/>
            <person name="Reyes-Chin-Wo S."/>
            <person name="Acquadro A."/>
            <person name="Froenicke L."/>
            <person name="Portis E."/>
            <person name="Beitel C."/>
            <person name="Tirone M."/>
            <person name="Mauro R."/>
            <person name="Lo Monaco A."/>
            <person name="Mauromicale G."/>
            <person name="Faccioli P."/>
            <person name="Cattivelli L."/>
            <person name="Rieseberg L."/>
            <person name="Michelmore R."/>
            <person name="Lanteri S."/>
        </authorList>
    </citation>
    <scope>NUCLEOTIDE SEQUENCE [LARGE SCALE GENOMIC DNA]</scope>
    <source>
        <strain evidence="3">2C</strain>
    </source>
</reference>
<dbReference type="EMBL" id="LEKV01003414">
    <property type="protein sequence ID" value="KVH99775.1"/>
    <property type="molecule type" value="Genomic_DNA"/>
</dbReference>
<feature type="compositionally biased region" description="Basic residues" evidence="1">
    <location>
        <begin position="241"/>
        <end position="260"/>
    </location>
</feature>
<dbReference type="Gramene" id="KVH99775">
    <property type="protein sequence ID" value="KVH99775"/>
    <property type="gene ID" value="Ccrd_022012"/>
</dbReference>
<feature type="region of interest" description="Disordered" evidence="1">
    <location>
        <begin position="163"/>
        <end position="260"/>
    </location>
</feature>
<comment type="caution">
    <text evidence="3">The sequence shown here is derived from an EMBL/GenBank/DDBJ whole genome shotgun (WGS) entry which is preliminary data.</text>
</comment>
<dbReference type="GO" id="GO:0003723">
    <property type="term" value="F:RNA binding"/>
    <property type="evidence" value="ECO:0007669"/>
    <property type="project" value="InterPro"/>
</dbReference>
<organism evidence="3 4">
    <name type="scientific">Cynara cardunculus var. scolymus</name>
    <name type="common">Globe artichoke</name>
    <name type="synonym">Cynara scolymus</name>
    <dbReference type="NCBI Taxonomy" id="59895"/>
    <lineage>
        <taxon>Eukaryota</taxon>
        <taxon>Viridiplantae</taxon>
        <taxon>Streptophyta</taxon>
        <taxon>Embryophyta</taxon>
        <taxon>Tracheophyta</taxon>
        <taxon>Spermatophyta</taxon>
        <taxon>Magnoliopsida</taxon>
        <taxon>eudicotyledons</taxon>
        <taxon>Gunneridae</taxon>
        <taxon>Pentapetalae</taxon>
        <taxon>asterids</taxon>
        <taxon>campanulids</taxon>
        <taxon>Asterales</taxon>
        <taxon>Asteraceae</taxon>
        <taxon>Carduoideae</taxon>
        <taxon>Cardueae</taxon>
        <taxon>Carduinae</taxon>
        <taxon>Cynara</taxon>
    </lineage>
</organism>